<dbReference type="Gene3D" id="3.40.50.150">
    <property type="entry name" value="Vaccinia Virus protein VP39"/>
    <property type="match status" value="1"/>
</dbReference>
<dbReference type="InterPro" id="IPR029063">
    <property type="entry name" value="SAM-dependent_MTases_sf"/>
</dbReference>
<dbReference type="SUPFAM" id="SSF53335">
    <property type="entry name" value="S-adenosyl-L-methionine-dependent methyltransferases"/>
    <property type="match status" value="1"/>
</dbReference>
<dbReference type="OrthoDB" id="7273451at2"/>
<evidence type="ECO:0000259" key="1">
    <source>
        <dbReference type="Pfam" id="PF13649"/>
    </source>
</evidence>
<dbReference type="Proteomes" id="UP000285530">
    <property type="component" value="Unassembled WGS sequence"/>
</dbReference>
<keyword evidence="3" id="KW-1185">Reference proteome</keyword>
<accession>A0A419A1Y1</accession>
<dbReference type="GO" id="GO:0032259">
    <property type="term" value="P:methylation"/>
    <property type="evidence" value="ECO:0007669"/>
    <property type="project" value="UniProtKB-KW"/>
</dbReference>
<gene>
    <name evidence="2" type="ORF">D3P06_02030</name>
</gene>
<dbReference type="Pfam" id="PF13649">
    <property type="entry name" value="Methyltransf_25"/>
    <property type="match status" value="1"/>
</dbReference>
<reference evidence="2 3" key="1">
    <citation type="submission" date="2018-09" db="EMBL/GenBank/DDBJ databases">
        <title>Paracoccus onubensis nov. sp. a moderate halophilic bacterium isolated from Gruta de las Maravillas (Aracena, Spain).</title>
        <authorList>
            <person name="Jurado V."/>
            <person name="Gutierrez-Patricio S."/>
            <person name="Gonzalez-Pimentel J.L."/>
            <person name="Laiz L."/>
            <person name="Saiz-Jimenez C."/>
        </authorList>
    </citation>
    <scope>NUCLEOTIDE SEQUENCE [LARGE SCALE GENOMIC DNA]</scope>
    <source>
        <strain evidence="2 3">DSM 19484</strain>
    </source>
</reference>
<dbReference type="RefSeq" id="WP_119884947.1">
    <property type="nucleotide sequence ID" value="NZ_CP067169.1"/>
</dbReference>
<keyword evidence="2" id="KW-0808">Transferase</keyword>
<dbReference type="AlphaFoldDB" id="A0A419A1Y1"/>
<sequence>MGFTPEWLALREPADQTARDPGLLARAAQAAGPKPVILDLGCGTGSTLRTLAPHLPEDARWHLVDNDPTLLDRASAEAPGRADLHRIDLRDLDALPLKGVTLVTASALLDLMPADWITRLADRLAAAGLPFYAALSYDGMMWWEPALPRDESIIRAFNDHQRGDKGLGPALGPDAAARATEIFAAAGFDVQDGPSPWRIGPGDVPLHRALIEGIAHAAAETGENMAADWGRHRAAMAGDSRCLIGHYDMLALPPGRS</sequence>
<dbReference type="EMBL" id="QZEV01000004">
    <property type="protein sequence ID" value="RJL06995.1"/>
    <property type="molecule type" value="Genomic_DNA"/>
</dbReference>
<evidence type="ECO:0000313" key="3">
    <source>
        <dbReference type="Proteomes" id="UP000285530"/>
    </source>
</evidence>
<dbReference type="GO" id="GO:0008168">
    <property type="term" value="F:methyltransferase activity"/>
    <property type="evidence" value="ECO:0007669"/>
    <property type="project" value="UniProtKB-KW"/>
</dbReference>
<name>A0A419A1Y1_9RHOB</name>
<proteinExistence type="predicted"/>
<comment type="caution">
    <text evidence="2">The sequence shown here is derived from an EMBL/GenBank/DDBJ whole genome shotgun (WGS) entry which is preliminary data.</text>
</comment>
<protein>
    <submittedName>
        <fullName evidence="2">Class I SAM-dependent methyltransferase</fullName>
    </submittedName>
</protein>
<feature type="domain" description="Methyltransferase" evidence="1">
    <location>
        <begin position="37"/>
        <end position="124"/>
    </location>
</feature>
<keyword evidence="2" id="KW-0489">Methyltransferase</keyword>
<evidence type="ECO:0000313" key="2">
    <source>
        <dbReference type="EMBL" id="RJL06995.1"/>
    </source>
</evidence>
<organism evidence="2 3">
    <name type="scientific">Paracoccus aestuarii</name>
    <dbReference type="NCBI Taxonomy" id="453842"/>
    <lineage>
        <taxon>Bacteria</taxon>
        <taxon>Pseudomonadati</taxon>
        <taxon>Pseudomonadota</taxon>
        <taxon>Alphaproteobacteria</taxon>
        <taxon>Rhodobacterales</taxon>
        <taxon>Paracoccaceae</taxon>
        <taxon>Paracoccus</taxon>
    </lineage>
</organism>
<dbReference type="InterPro" id="IPR041698">
    <property type="entry name" value="Methyltransf_25"/>
</dbReference>